<keyword evidence="7" id="KW-0436">Ligase</keyword>
<dbReference type="PANTHER" id="PTHR37422:SF17">
    <property type="entry name" value="O-ANTIGEN LIGASE"/>
    <property type="match status" value="1"/>
</dbReference>
<evidence type="ECO:0000313" key="8">
    <source>
        <dbReference type="Proteomes" id="UP001059209"/>
    </source>
</evidence>
<accession>A0ABY5YE03</accession>
<feature type="transmembrane region" description="Helical" evidence="5">
    <location>
        <begin position="173"/>
        <end position="192"/>
    </location>
</feature>
<dbReference type="Proteomes" id="UP001059209">
    <property type="component" value="Chromosome"/>
</dbReference>
<evidence type="ECO:0000256" key="4">
    <source>
        <dbReference type="ARBA" id="ARBA00023136"/>
    </source>
</evidence>
<evidence type="ECO:0000256" key="1">
    <source>
        <dbReference type="ARBA" id="ARBA00004141"/>
    </source>
</evidence>
<comment type="subcellular location">
    <subcellularLocation>
        <location evidence="1">Membrane</location>
        <topology evidence="1">Multi-pass membrane protein</topology>
    </subcellularLocation>
</comment>
<sequence length="224" mass="25508">MAISYSIKNNILRLTGQGIFTLAGMLTLSRTFIIIWVLINFTAIFKSRKNLLVPLIGGVAFVIIISFTDSRIFAPDRFKALTALFGEGQVKAKSIGNEGRSTTWAIYYDLIFKNPLTGQGYKSFQVMTTKLPGVHNTYLMILGESGLIPFLIFIGTYGYLFRYSIVYFKKEPYLLYILIVVLLNLMASHTFFANYQSIALSVFVYLRIREFNNEKYIFSESQLA</sequence>
<dbReference type="RefSeq" id="WP_260574643.1">
    <property type="nucleotide sequence ID" value="NZ_CP104205.1"/>
</dbReference>
<keyword evidence="4 5" id="KW-0472">Membrane</keyword>
<evidence type="ECO:0000256" key="5">
    <source>
        <dbReference type="SAM" id="Phobius"/>
    </source>
</evidence>
<reference evidence="7" key="1">
    <citation type="submission" date="2022-09" db="EMBL/GenBank/DDBJ databases">
        <title>Maribacter litopenaei sp. nov., isolated from the intestinal tract of the Pacific White Shrimp, Litopenaeus vannamei.</title>
        <authorList>
            <person name="Kim S.Y."/>
            <person name="Hwang C.Y."/>
        </authorList>
    </citation>
    <scope>NUCLEOTIDE SEQUENCE</scope>
    <source>
        <strain evidence="7">HL-LV01</strain>
    </source>
</reference>
<keyword evidence="2 5" id="KW-0812">Transmembrane</keyword>
<dbReference type="InterPro" id="IPR051533">
    <property type="entry name" value="WaaL-like"/>
</dbReference>
<feature type="transmembrane region" description="Helical" evidence="5">
    <location>
        <begin position="51"/>
        <end position="68"/>
    </location>
</feature>
<dbReference type="GO" id="GO:0016874">
    <property type="term" value="F:ligase activity"/>
    <property type="evidence" value="ECO:0007669"/>
    <property type="project" value="UniProtKB-KW"/>
</dbReference>
<name>A0ABY5YE03_9FLAO</name>
<evidence type="ECO:0000256" key="3">
    <source>
        <dbReference type="ARBA" id="ARBA00022989"/>
    </source>
</evidence>
<evidence type="ECO:0000256" key="2">
    <source>
        <dbReference type="ARBA" id="ARBA00022692"/>
    </source>
</evidence>
<keyword evidence="3 5" id="KW-1133">Transmembrane helix</keyword>
<feature type="domain" description="O-antigen ligase-related" evidence="6">
    <location>
        <begin position="20"/>
        <end position="154"/>
    </location>
</feature>
<evidence type="ECO:0000313" key="7">
    <source>
        <dbReference type="EMBL" id="UWX56101.1"/>
    </source>
</evidence>
<dbReference type="PANTHER" id="PTHR37422">
    <property type="entry name" value="TEICHURONIC ACID BIOSYNTHESIS PROTEIN TUAE"/>
    <property type="match status" value="1"/>
</dbReference>
<gene>
    <name evidence="7" type="ORF">NYZ99_07300</name>
</gene>
<dbReference type="EMBL" id="CP104205">
    <property type="protein sequence ID" value="UWX56101.1"/>
    <property type="molecule type" value="Genomic_DNA"/>
</dbReference>
<protein>
    <submittedName>
        <fullName evidence="7">O-antigen ligase family protein</fullName>
    </submittedName>
</protein>
<organism evidence="7 8">
    <name type="scientific">Maribacter litopenaei</name>
    <dbReference type="NCBI Taxonomy" id="2976127"/>
    <lineage>
        <taxon>Bacteria</taxon>
        <taxon>Pseudomonadati</taxon>
        <taxon>Bacteroidota</taxon>
        <taxon>Flavobacteriia</taxon>
        <taxon>Flavobacteriales</taxon>
        <taxon>Flavobacteriaceae</taxon>
        <taxon>Maribacter</taxon>
    </lineage>
</organism>
<keyword evidence="8" id="KW-1185">Reference proteome</keyword>
<proteinExistence type="predicted"/>
<dbReference type="Pfam" id="PF04932">
    <property type="entry name" value="Wzy_C"/>
    <property type="match status" value="1"/>
</dbReference>
<feature type="transmembrane region" description="Helical" evidence="5">
    <location>
        <begin position="19"/>
        <end position="39"/>
    </location>
</feature>
<evidence type="ECO:0000259" key="6">
    <source>
        <dbReference type="Pfam" id="PF04932"/>
    </source>
</evidence>
<feature type="transmembrane region" description="Helical" evidence="5">
    <location>
        <begin position="137"/>
        <end position="161"/>
    </location>
</feature>
<dbReference type="InterPro" id="IPR007016">
    <property type="entry name" value="O-antigen_ligase-rel_domated"/>
</dbReference>